<protein>
    <recommendedName>
        <fullName evidence="5">30S ribosomal protein S17</fullName>
    </recommendedName>
</protein>
<dbReference type="GO" id="GO:1990904">
    <property type="term" value="C:ribonucleoprotein complex"/>
    <property type="evidence" value="ECO:0007669"/>
    <property type="project" value="UniProtKB-KW"/>
</dbReference>
<keyword evidence="2 4" id="KW-0689">Ribosomal protein</keyword>
<dbReference type="EMBL" id="MFUO01000013">
    <property type="protein sequence ID" value="OGI84025.1"/>
    <property type="molecule type" value="Genomic_DNA"/>
</dbReference>
<dbReference type="SUPFAM" id="SSF50249">
    <property type="entry name" value="Nucleic acid-binding proteins"/>
    <property type="match status" value="1"/>
</dbReference>
<keyword evidence="3 4" id="KW-0687">Ribonucleoprotein</keyword>
<evidence type="ECO:0000313" key="7">
    <source>
        <dbReference type="Proteomes" id="UP000178184"/>
    </source>
</evidence>
<keyword evidence="5" id="KW-0694">RNA-binding</keyword>
<dbReference type="NCBIfam" id="NF004123">
    <property type="entry name" value="PRK05610.1"/>
    <property type="match status" value="1"/>
</dbReference>
<dbReference type="GO" id="GO:0019843">
    <property type="term" value="F:rRNA binding"/>
    <property type="evidence" value="ECO:0007669"/>
    <property type="project" value="UniProtKB-KW"/>
</dbReference>
<dbReference type="PROSITE" id="PS00056">
    <property type="entry name" value="RIBOSOMAL_S17"/>
    <property type="match status" value="1"/>
</dbReference>
<dbReference type="AlphaFoldDB" id="A0A1F6WQK2"/>
<dbReference type="InterPro" id="IPR012340">
    <property type="entry name" value="NA-bd_OB-fold"/>
</dbReference>
<dbReference type="STRING" id="1801764.A2903_00475"/>
<comment type="caution">
    <text evidence="6">The sequence shown here is derived from an EMBL/GenBank/DDBJ whole genome shotgun (WGS) entry which is preliminary data.</text>
</comment>
<comment type="function">
    <text evidence="5">One of the primary rRNA binding proteins, it binds specifically to the 5'-end of 16S ribosomal.</text>
</comment>
<dbReference type="Gene3D" id="2.40.50.140">
    <property type="entry name" value="Nucleic acid-binding proteins"/>
    <property type="match status" value="1"/>
</dbReference>
<comment type="similarity">
    <text evidence="1 4">Belongs to the universal ribosomal protein uS17 family.</text>
</comment>
<dbReference type="InterPro" id="IPR019979">
    <property type="entry name" value="Ribosomal_uS17_CS"/>
</dbReference>
<accession>A0A1F6WQK2</accession>
<evidence type="ECO:0000256" key="5">
    <source>
        <dbReference type="RuleBase" id="RU003873"/>
    </source>
</evidence>
<evidence type="ECO:0000313" key="6">
    <source>
        <dbReference type="EMBL" id="OGI84025.1"/>
    </source>
</evidence>
<name>A0A1F6WQK2_9BACT</name>
<dbReference type="CDD" id="cd00364">
    <property type="entry name" value="Ribosomal_uS17"/>
    <property type="match status" value="1"/>
</dbReference>
<evidence type="ECO:0000256" key="4">
    <source>
        <dbReference type="RuleBase" id="RU003872"/>
    </source>
</evidence>
<dbReference type="PANTHER" id="PTHR10744">
    <property type="entry name" value="40S RIBOSOMAL PROTEIN S11 FAMILY MEMBER"/>
    <property type="match status" value="1"/>
</dbReference>
<dbReference type="Proteomes" id="UP000178184">
    <property type="component" value="Unassembled WGS sequence"/>
</dbReference>
<proteinExistence type="inferred from homology"/>
<evidence type="ECO:0000256" key="3">
    <source>
        <dbReference type="ARBA" id="ARBA00023274"/>
    </source>
</evidence>
<dbReference type="GO" id="GO:0003735">
    <property type="term" value="F:structural constituent of ribosome"/>
    <property type="evidence" value="ECO:0007669"/>
    <property type="project" value="InterPro"/>
</dbReference>
<dbReference type="InterPro" id="IPR000266">
    <property type="entry name" value="Ribosomal_uS17"/>
</dbReference>
<gene>
    <name evidence="6" type="ORF">A2903_00475</name>
</gene>
<dbReference type="PRINTS" id="PR00973">
    <property type="entry name" value="RIBOSOMALS17"/>
</dbReference>
<dbReference type="GO" id="GO:0006412">
    <property type="term" value="P:translation"/>
    <property type="evidence" value="ECO:0007669"/>
    <property type="project" value="InterPro"/>
</dbReference>
<dbReference type="GO" id="GO:0005840">
    <property type="term" value="C:ribosome"/>
    <property type="evidence" value="ECO:0007669"/>
    <property type="project" value="UniProtKB-KW"/>
</dbReference>
<sequence>MENTKKQMTGKVVSNKMQKTVVVAISTYKKNPKYHKFQKTVHKFKARDDSGLLQTGDVVTIEETRPISKGIHHMVIK</sequence>
<reference evidence="6 7" key="1">
    <citation type="journal article" date="2016" name="Nat. Commun.">
        <title>Thousands of microbial genomes shed light on interconnected biogeochemical processes in an aquifer system.</title>
        <authorList>
            <person name="Anantharaman K."/>
            <person name="Brown C.T."/>
            <person name="Hug L.A."/>
            <person name="Sharon I."/>
            <person name="Castelle C.J."/>
            <person name="Probst A.J."/>
            <person name="Thomas B.C."/>
            <person name="Singh A."/>
            <person name="Wilkins M.J."/>
            <person name="Karaoz U."/>
            <person name="Brodie E.L."/>
            <person name="Williams K.H."/>
            <person name="Hubbard S.S."/>
            <person name="Banfield J.F."/>
        </authorList>
    </citation>
    <scope>NUCLEOTIDE SEQUENCE [LARGE SCALE GENOMIC DNA]</scope>
</reference>
<keyword evidence="5" id="KW-0699">rRNA-binding</keyword>
<dbReference type="PANTHER" id="PTHR10744:SF1">
    <property type="entry name" value="SMALL RIBOSOMAL SUBUNIT PROTEIN US17M"/>
    <property type="match status" value="1"/>
</dbReference>
<evidence type="ECO:0000256" key="2">
    <source>
        <dbReference type="ARBA" id="ARBA00022980"/>
    </source>
</evidence>
<organism evidence="6 7">
    <name type="scientific">Candidatus Nomurabacteria bacterium RIFCSPLOWO2_01_FULL_33_17</name>
    <dbReference type="NCBI Taxonomy" id="1801764"/>
    <lineage>
        <taxon>Bacteria</taxon>
        <taxon>Candidatus Nomuraibacteriota</taxon>
    </lineage>
</organism>
<dbReference type="Pfam" id="PF00366">
    <property type="entry name" value="Ribosomal_S17"/>
    <property type="match status" value="1"/>
</dbReference>
<evidence type="ECO:0000256" key="1">
    <source>
        <dbReference type="ARBA" id="ARBA00010254"/>
    </source>
</evidence>